<evidence type="ECO:0000256" key="5">
    <source>
        <dbReference type="ARBA" id="ARBA00022679"/>
    </source>
</evidence>
<dbReference type="InterPro" id="IPR011055">
    <property type="entry name" value="Dup_hybrid_motif"/>
</dbReference>
<keyword evidence="2" id="KW-0813">Transport</keyword>
<feature type="domain" description="PTS EIIC type-1" evidence="16">
    <location>
        <begin position="128"/>
        <end position="484"/>
    </location>
</feature>
<protein>
    <submittedName>
        <fullName evidence="17">Sucrose-specific PTS system IIABC component</fullName>
    </submittedName>
</protein>
<dbReference type="InterPro" id="IPR018113">
    <property type="entry name" value="PTrfase_EIIB_Cys"/>
</dbReference>
<evidence type="ECO:0000259" key="16">
    <source>
        <dbReference type="PROSITE" id="PS51103"/>
    </source>
</evidence>
<dbReference type="InterPro" id="IPR050558">
    <property type="entry name" value="PTS_Sugar-Specific_Components"/>
</dbReference>
<dbReference type="Pfam" id="PF00367">
    <property type="entry name" value="PTS_EIIB"/>
    <property type="match status" value="1"/>
</dbReference>
<proteinExistence type="predicted"/>
<feature type="region of interest" description="Disordered" evidence="12">
    <location>
        <begin position="486"/>
        <end position="514"/>
    </location>
</feature>
<evidence type="ECO:0000256" key="4">
    <source>
        <dbReference type="ARBA" id="ARBA00022597"/>
    </source>
</evidence>
<gene>
    <name evidence="17" type="ORF">ENLAB_22240</name>
</gene>
<keyword evidence="3" id="KW-1003">Cell membrane</keyword>
<dbReference type="SUPFAM" id="SSF51261">
    <property type="entry name" value="Duplicated hybrid motif"/>
    <property type="match status" value="1"/>
</dbReference>
<evidence type="ECO:0000256" key="6">
    <source>
        <dbReference type="ARBA" id="ARBA00022683"/>
    </source>
</evidence>
<evidence type="ECO:0000256" key="1">
    <source>
        <dbReference type="ARBA" id="ARBA00004651"/>
    </source>
</evidence>
<evidence type="ECO:0000313" key="18">
    <source>
        <dbReference type="Proteomes" id="UP000831692"/>
    </source>
</evidence>
<dbReference type="Proteomes" id="UP000831692">
    <property type="component" value="Chromosome"/>
</dbReference>
<name>A0ABM7XU42_9ENTE</name>
<comment type="subcellular location">
    <subcellularLocation>
        <location evidence="1">Cell membrane</location>
        <topology evidence="1">Multi-pass membrane protein</topology>
    </subcellularLocation>
</comment>
<feature type="transmembrane region" description="Helical" evidence="13">
    <location>
        <begin position="347"/>
        <end position="369"/>
    </location>
</feature>
<evidence type="ECO:0000259" key="14">
    <source>
        <dbReference type="PROSITE" id="PS51093"/>
    </source>
</evidence>
<feature type="transmembrane region" description="Helical" evidence="13">
    <location>
        <begin position="231"/>
        <end position="250"/>
    </location>
</feature>
<feature type="domain" description="PTS EIIA type-1" evidence="14">
    <location>
        <begin position="539"/>
        <end position="643"/>
    </location>
</feature>
<dbReference type="InterPro" id="IPR036878">
    <property type="entry name" value="Glu_permease_IIB"/>
</dbReference>
<feature type="transmembrane region" description="Helical" evidence="13">
    <location>
        <begin position="381"/>
        <end position="399"/>
    </location>
</feature>
<dbReference type="InterPro" id="IPR003352">
    <property type="entry name" value="PTS_EIIC"/>
</dbReference>
<dbReference type="Pfam" id="PF02378">
    <property type="entry name" value="PTS_EIIC"/>
    <property type="match status" value="1"/>
</dbReference>
<keyword evidence="4" id="KW-0762">Sugar transport</keyword>
<keyword evidence="18" id="KW-1185">Reference proteome</keyword>
<dbReference type="EMBL" id="AP025635">
    <property type="protein sequence ID" value="BDG68660.1"/>
    <property type="molecule type" value="Genomic_DNA"/>
</dbReference>
<dbReference type="PROSITE" id="PS51103">
    <property type="entry name" value="PTS_EIIC_TYPE_1"/>
    <property type="match status" value="1"/>
</dbReference>
<evidence type="ECO:0000259" key="15">
    <source>
        <dbReference type="PROSITE" id="PS51098"/>
    </source>
</evidence>
<dbReference type="InterPro" id="IPR001127">
    <property type="entry name" value="PTS_EIIA_1_perm"/>
</dbReference>
<feature type="transmembrane region" description="Helical" evidence="13">
    <location>
        <begin position="406"/>
        <end position="427"/>
    </location>
</feature>
<feature type="transmembrane region" description="Helical" evidence="13">
    <location>
        <begin position="200"/>
        <end position="219"/>
    </location>
</feature>
<dbReference type="Pfam" id="PF00358">
    <property type="entry name" value="PTS_EIIA_1"/>
    <property type="match status" value="1"/>
</dbReference>
<dbReference type="PROSITE" id="PS51093">
    <property type="entry name" value="PTS_EIIA_TYPE_1"/>
    <property type="match status" value="1"/>
</dbReference>
<sequence>MAKETLTVEELAEKIFQEAGGMDNVETVNHCMTRVRMTVRDHDKVDQQGLKEIPGVMGVVNDEQLQVIIGPGKVNKVANAMVAKAGVDLGQEIPQQKSGKEALSEKTAEMKAAQKAKQKSSPLKSLLKDISNIFVPMIPAFVGAGLVAGIASVLTNMITAGRLDGDTWNYYVMILNVLRNGMFTYLAIFTGVNAAQVFKANPTLGGVIGSIILLTGMNPEAPIQNLFTGEALAANQGGIIGVIFAVWLLAKLEAVLHRVIPEAIDIIVTPTLCLLIIGLTEIFLIMPLAGLISDSLVGSITWVLNVGGAFSGFVLGAAFLPMVMFGLHQILTPIHIQMIEATGSTQLLPILAMAGAGQVGAALALWVRLRKDKELSEMIKGALPVGILGIGEPLIYGVTLPLGRPFITACIGGGIGGAVIGALTNIGATAIGPSGLALIPLIANGRWMGYIFGLLAGYAGGFVATYFFGIPKDRLEAVKESEAEEAKSAATVTSVQSQPKETSETAAKETAANSSATTIDTPLYAVATGTTKSISASSDPVFSQKMMGDGYFVLPDNGAIFAPVAGTITTIFPTKHALGIKTASGLEILLHMGVDTVELQGAPFEILVEEGQAVTPATQVAQVDLAQLTAKGKATEMLVIITNMDQAANVELLPIAETKAGQAVMHVATIK</sequence>
<keyword evidence="7 13" id="KW-0812">Transmembrane</keyword>
<keyword evidence="10 13" id="KW-0472">Membrane</keyword>
<reference evidence="17 18" key="1">
    <citation type="submission" date="2022-03" db="EMBL/GenBank/DDBJ databases">
        <title>Complete genome sequence of Enterococcus innesii DB-1.</title>
        <authorList>
            <person name="Fukuda D."/>
            <person name="Nolasco-Hipolito C."/>
        </authorList>
    </citation>
    <scope>NUCLEOTIDE SEQUENCE [LARGE SCALE GENOMIC DNA]</scope>
    <source>
        <strain evidence="17 18">DB-1</strain>
    </source>
</reference>
<dbReference type="PROSITE" id="PS00371">
    <property type="entry name" value="PTS_EIIA_TYPE_1_HIS"/>
    <property type="match status" value="1"/>
</dbReference>
<dbReference type="Gene3D" id="2.70.70.10">
    <property type="entry name" value="Glucose Permease (Domain IIA)"/>
    <property type="match status" value="1"/>
</dbReference>
<keyword evidence="6" id="KW-0598">Phosphotransferase system</keyword>
<dbReference type="InterPro" id="IPR001996">
    <property type="entry name" value="PTS_IIB_1"/>
</dbReference>
<dbReference type="RefSeq" id="WP_244351136.1">
    <property type="nucleotide sequence ID" value="NZ_AP025635.1"/>
</dbReference>
<dbReference type="GeneID" id="83458230"/>
<dbReference type="PROSITE" id="PS51098">
    <property type="entry name" value="PTS_EIIB_TYPE_1"/>
    <property type="match status" value="1"/>
</dbReference>
<feature type="transmembrane region" description="Helical" evidence="13">
    <location>
        <begin position="447"/>
        <end position="469"/>
    </location>
</feature>
<dbReference type="PANTHER" id="PTHR30175">
    <property type="entry name" value="PHOSPHOTRANSFERASE SYSTEM TRANSPORT PROTEIN"/>
    <property type="match status" value="1"/>
</dbReference>
<feature type="active site" description="Phosphocysteine intermediate; for EIIB activity" evidence="11">
    <location>
        <position position="31"/>
    </location>
</feature>
<evidence type="ECO:0000256" key="9">
    <source>
        <dbReference type="ARBA" id="ARBA00022989"/>
    </source>
</evidence>
<evidence type="ECO:0000256" key="10">
    <source>
        <dbReference type="ARBA" id="ARBA00023136"/>
    </source>
</evidence>
<evidence type="ECO:0000256" key="8">
    <source>
        <dbReference type="ARBA" id="ARBA00022777"/>
    </source>
</evidence>
<dbReference type="InterPro" id="IPR013013">
    <property type="entry name" value="PTS_EIIC_1"/>
</dbReference>
<evidence type="ECO:0000256" key="12">
    <source>
        <dbReference type="SAM" id="MobiDB-lite"/>
    </source>
</evidence>
<evidence type="ECO:0000256" key="7">
    <source>
        <dbReference type="ARBA" id="ARBA00022692"/>
    </source>
</evidence>
<dbReference type="SUPFAM" id="SSF55604">
    <property type="entry name" value="Glucose permease domain IIB"/>
    <property type="match status" value="1"/>
</dbReference>
<evidence type="ECO:0000256" key="2">
    <source>
        <dbReference type="ARBA" id="ARBA00022448"/>
    </source>
</evidence>
<feature type="domain" description="PTS EIIB type-1" evidence="15">
    <location>
        <begin position="9"/>
        <end position="91"/>
    </location>
</feature>
<feature type="transmembrane region" description="Helical" evidence="13">
    <location>
        <begin position="133"/>
        <end position="158"/>
    </location>
</feature>
<dbReference type="Gene3D" id="3.30.1360.60">
    <property type="entry name" value="Glucose permease domain IIB"/>
    <property type="match status" value="1"/>
</dbReference>
<feature type="transmembrane region" description="Helical" evidence="13">
    <location>
        <begin position="170"/>
        <end position="188"/>
    </location>
</feature>
<dbReference type="PANTHER" id="PTHR30175:SF3">
    <property type="entry name" value="PTS SYSTEM N-ACETYLMURAMIC ACID-SPECIFIC EIIBC COMPONENT"/>
    <property type="match status" value="1"/>
</dbReference>
<evidence type="ECO:0000256" key="13">
    <source>
        <dbReference type="SAM" id="Phobius"/>
    </source>
</evidence>
<keyword evidence="5" id="KW-0808">Transferase</keyword>
<feature type="transmembrane region" description="Helical" evidence="13">
    <location>
        <begin position="271"/>
        <end position="290"/>
    </location>
</feature>
<keyword evidence="9 13" id="KW-1133">Transmembrane helix</keyword>
<feature type="transmembrane region" description="Helical" evidence="13">
    <location>
        <begin position="302"/>
        <end position="327"/>
    </location>
</feature>
<keyword evidence="8" id="KW-0418">Kinase</keyword>
<evidence type="ECO:0000256" key="3">
    <source>
        <dbReference type="ARBA" id="ARBA00022475"/>
    </source>
</evidence>
<evidence type="ECO:0000256" key="11">
    <source>
        <dbReference type="PROSITE-ProRule" id="PRU00421"/>
    </source>
</evidence>
<organism evidence="17 18">
    <name type="scientific">Enterococcus innesii</name>
    <dbReference type="NCBI Taxonomy" id="2839759"/>
    <lineage>
        <taxon>Bacteria</taxon>
        <taxon>Bacillati</taxon>
        <taxon>Bacillota</taxon>
        <taxon>Bacilli</taxon>
        <taxon>Lactobacillales</taxon>
        <taxon>Enterococcaceae</taxon>
        <taxon>Enterococcus</taxon>
    </lineage>
</organism>
<dbReference type="CDD" id="cd00212">
    <property type="entry name" value="PTS_IIB_glc"/>
    <property type="match status" value="1"/>
</dbReference>
<accession>A0ABM7XU42</accession>
<dbReference type="PROSITE" id="PS01035">
    <property type="entry name" value="PTS_EIIB_TYPE_1_CYS"/>
    <property type="match status" value="1"/>
</dbReference>
<evidence type="ECO:0000313" key="17">
    <source>
        <dbReference type="EMBL" id="BDG68660.1"/>
    </source>
</evidence>
<dbReference type="NCBIfam" id="TIGR00830">
    <property type="entry name" value="PTBA"/>
    <property type="match status" value="1"/>
</dbReference>